<evidence type="ECO:0000313" key="2">
    <source>
        <dbReference type="EMBL" id="KAJ4372097.1"/>
    </source>
</evidence>
<feature type="compositionally biased region" description="Basic and acidic residues" evidence="1">
    <location>
        <begin position="481"/>
        <end position="494"/>
    </location>
</feature>
<protein>
    <submittedName>
        <fullName evidence="2">Uncharacterized protein</fullName>
    </submittedName>
</protein>
<dbReference type="Proteomes" id="UP001140560">
    <property type="component" value="Unassembled WGS sequence"/>
</dbReference>
<sequence length="502" mass="57481">MDDSRLFSWGVDHTNYMQTYKQQVISFSSEDEIYFDDFDQGVVSMQPMQRFMLDQCPLTPGLLNAKIPLQIRPDRHYEQQWPSADCFRNPSPDRTSASGNSSAATQNELHSPHTYHSVLYGSPTEYFQTTLPYPSTEHFHDGSYLSEEAVHGGCTTSLREVEYEHLELEPELEPITEEVDSVDIKQETGCDRDHDMIKVETTSSFKYADSGIGNSVRDAESVQPIDFYEEPASDSDYSPSSSRSGKRRRSSGSNSSSGRTQRRRGHGRKDSQVSSTSTSTKPPKRARGASNASRGMTDMTVQPDERRPFPCPLAGYGCVSNFSSKNEWKRHVSTQHIKLGYWRCDLCQPTTDANDNQSLYYNDFNRKDLFTQHLRRMHAASKDNSSRNQKEFPVTEDNLPDHQTRCFRSLRDPPQQSSCLFCDRTFDGPSSWEERMEHVGRHLEKDRKTSADMFDYNSWNMNQGLEQYLLYEGLIVREKGGWKIGDGKPKRPQETADESEEE</sequence>
<feature type="compositionally biased region" description="Low complexity" evidence="1">
    <location>
        <begin position="234"/>
        <end position="243"/>
    </location>
</feature>
<proteinExistence type="predicted"/>
<dbReference type="Gene3D" id="3.30.160.60">
    <property type="entry name" value="Classic Zinc Finger"/>
    <property type="match status" value="1"/>
</dbReference>
<dbReference type="EMBL" id="JAPEUY010000006">
    <property type="protein sequence ID" value="KAJ4372097.1"/>
    <property type="molecule type" value="Genomic_DNA"/>
</dbReference>
<dbReference type="GO" id="GO:0003700">
    <property type="term" value="F:DNA-binding transcription factor activity"/>
    <property type="evidence" value="ECO:0007669"/>
    <property type="project" value="InterPro"/>
</dbReference>
<feature type="region of interest" description="Disordered" evidence="1">
    <location>
        <begin position="228"/>
        <end position="306"/>
    </location>
</feature>
<dbReference type="InterPro" id="IPR039970">
    <property type="entry name" value="TF_Grauzone"/>
</dbReference>
<dbReference type="PANTHER" id="PTHR23225:SF2">
    <property type="entry name" value="AT09679P-RELATED"/>
    <property type="match status" value="1"/>
</dbReference>
<feature type="compositionally biased region" description="Polar residues" evidence="1">
    <location>
        <begin position="92"/>
        <end position="109"/>
    </location>
</feature>
<feature type="region of interest" description="Disordered" evidence="1">
    <location>
        <begin position="82"/>
        <end position="110"/>
    </location>
</feature>
<organism evidence="2 3">
    <name type="scientific">Neocucurbitaria cava</name>
    <dbReference type="NCBI Taxonomy" id="798079"/>
    <lineage>
        <taxon>Eukaryota</taxon>
        <taxon>Fungi</taxon>
        <taxon>Dikarya</taxon>
        <taxon>Ascomycota</taxon>
        <taxon>Pezizomycotina</taxon>
        <taxon>Dothideomycetes</taxon>
        <taxon>Pleosporomycetidae</taxon>
        <taxon>Pleosporales</taxon>
        <taxon>Pleosporineae</taxon>
        <taxon>Cucurbitariaceae</taxon>
        <taxon>Neocucurbitaria</taxon>
    </lineage>
</organism>
<keyword evidence="3" id="KW-1185">Reference proteome</keyword>
<dbReference type="AlphaFoldDB" id="A0A9W9CMR8"/>
<accession>A0A9W9CMR8</accession>
<gene>
    <name evidence="2" type="ORF">N0V83_003870</name>
</gene>
<reference evidence="2" key="1">
    <citation type="submission" date="2022-10" db="EMBL/GenBank/DDBJ databases">
        <title>Tapping the CABI collections for fungal endophytes: first genome assemblies for Collariella, Neodidymelliopsis, Ascochyta clinopodiicola, Didymella pomorum, Didymosphaeria variabile, Neocosmospora piperis and Neocucurbitaria cava.</title>
        <authorList>
            <person name="Hill R."/>
        </authorList>
    </citation>
    <scope>NUCLEOTIDE SEQUENCE</scope>
    <source>
        <strain evidence="2">IMI 356814</strain>
    </source>
</reference>
<dbReference type="OrthoDB" id="5388486at2759"/>
<evidence type="ECO:0000256" key="1">
    <source>
        <dbReference type="SAM" id="MobiDB-lite"/>
    </source>
</evidence>
<feature type="region of interest" description="Disordered" evidence="1">
    <location>
        <begin position="481"/>
        <end position="502"/>
    </location>
</feature>
<comment type="caution">
    <text evidence="2">The sequence shown here is derived from an EMBL/GenBank/DDBJ whole genome shotgun (WGS) entry which is preliminary data.</text>
</comment>
<evidence type="ECO:0000313" key="3">
    <source>
        <dbReference type="Proteomes" id="UP001140560"/>
    </source>
</evidence>
<name>A0A9W9CMR8_9PLEO</name>
<dbReference type="PANTHER" id="PTHR23225">
    <property type="entry name" value="ZINC FINGER PROTEIN"/>
    <property type="match status" value="1"/>
</dbReference>